<gene>
    <name evidence="3" type="ORF">g.7709</name>
</gene>
<name>A0A2S2PJ92_SCHGA</name>
<protein>
    <recommendedName>
        <fullName evidence="2">Chitin-binding type-2 domain-containing protein</fullName>
    </recommendedName>
</protein>
<dbReference type="AlphaFoldDB" id="A0A2S2PJ92"/>
<feature type="domain" description="Chitin-binding type-2" evidence="2">
    <location>
        <begin position="214"/>
        <end position="271"/>
    </location>
</feature>
<evidence type="ECO:0000313" key="3">
    <source>
        <dbReference type="EMBL" id="MBY28956.1"/>
    </source>
</evidence>
<organism evidence="3">
    <name type="scientific">Schizaphis graminum</name>
    <name type="common">Green bug aphid</name>
    <dbReference type="NCBI Taxonomy" id="13262"/>
    <lineage>
        <taxon>Eukaryota</taxon>
        <taxon>Metazoa</taxon>
        <taxon>Ecdysozoa</taxon>
        <taxon>Arthropoda</taxon>
        <taxon>Hexapoda</taxon>
        <taxon>Insecta</taxon>
        <taxon>Pterygota</taxon>
        <taxon>Neoptera</taxon>
        <taxon>Paraneoptera</taxon>
        <taxon>Hemiptera</taxon>
        <taxon>Sternorrhyncha</taxon>
        <taxon>Aphidomorpha</taxon>
        <taxon>Aphidoidea</taxon>
        <taxon>Aphididae</taxon>
        <taxon>Aphidini</taxon>
        <taxon>Schizaphis</taxon>
    </lineage>
</organism>
<feature type="signal peptide" evidence="1">
    <location>
        <begin position="1"/>
        <end position="26"/>
    </location>
</feature>
<proteinExistence type="predicted"/>
<dbReference type="Pfam" id="PF01607">
    <property type="entry name" value="CBM_14"/>
    <property type="match status" value="1"/>
</dbReference>
<reference evidence="3" key="1">
    <citation type="submission" date="2018-04" db="EMBL/GenBank/DDBJ databases">
        <title>Transcriptome of Schizaphis graminum biotype I.</title>
        <authorList>
            <person name="Scully E.D."/>
            <person name="Geib S.M."/>
            <person name="Palmer N.A."/>
            <person name="Koch K."/>
            <person name="Bradshaw J."/>
            <person name="Heng-Moss T."/>
            <person name="Sarath G."/>
        </authorList>
    </citation>
    <scope>NUCLEOTIDE SEQUENCE</scope>
</reference>
<dbReference type="GO" id="GO:0008061">
    <property type="term" value="F:chitin binding"/>
    <property type="evidence" value="ECO:0007669"/>
    <property type="project" value="InterPro"/>
</dbReference>
<evidence type="ECO:0000259" key="2">
    <source>
        <dbReference type="PROSITE" id="PS50940"/>
    </source>
</evidence>
<keyword evidence="1" id="KW-0732">Signal</keyword>
<dbReference type="InterPro" id="IPR002557">
    <property type="entry name" value="Chitin-bd_dom"/>
</dbReference>
<accession>A0A2S2PJ92</accession>
<dbReference type="InterPro" id="IPR036508">
    <property type="entry name" value="Chitin-bd_dom_sf"/>
</dbReference>
<dbReference type="EMBL" id="GGMR01016337">
    <property type="protein sequence ID" value="MBY28956.1"/>
    <property type="molecule type" value="Transcribed_RNA"/>
</dbReference>
<dbReference type="PROSITE" id="PS50940">
    <property type="entry name" value="CHIT_BIND_II"/>
    <property type="match status" value="1"/>
</dbReference>
<evidence type="ECO:0000256" key="1">
    <source>
        <dbReference type="SAM" id="SignalP"/>
    </source>
</evidence>
<dbReference type="GO" id="GO:0005576">
    <property type="term" value="C:extracellular region"/>
    <property type="evidence" value="ECO:0007669"/>
    <property type="project" value="InterPro"/>
</dbReference>
<feature type="chain" id="PRO_5015448869" description="Chitin-binding type-2 domain-containing protein" evidence="1">
    <location>
        <begin position="27"/>
        <end position="276"/>
    </location>
</feature>
<sequence length="276" mass="32112">MRPDWSSTALRVTLVVTLILDNACTSKKQKRQLFRENVLPYFGGKIPDSAFHADRLALNMLNKEGISVPDGILFEARPKESFHQSQRNDPELLNSVVKMIHTPDGRFVPSEGRYEAENEVESTYRILIPSNTNNYHLPKFRPVPETLQLSVQHVFESNRFSITPIVGHMGVPLYPMLQRWNIHDAQRPYIDQFNHNVNQIIDVQSDVNNMHLTGFVCDRSGKIYPDPETQCQVFHLCHYNGFRETFFCPQGTRYDSSLHECRLWYLTPCLDMRRPY</sequence>
<dbReference type="SUPFAM" id="SSF57625">
    <property type="entry name" value="Invertebrate chitin-binding proteins"/>
    <property type="match status" value="1"/>
</dbReference>